<name>A0ABP5MV89_9MICO</name>
<proteinExistence type="predicted"/>
<dbReference type="Proteomes" id="UP001501084">
    <property type="component" value="Unassembled WGS sequence"/>
</dbReference>
<evidence type="ECO:0000313" key="2">
    <source>
        <dbReference type="Proteomes" id="UP001501084"/>
    </source>
</evidence>
<dbReference type="RefSeq" id="WP_346057550.1">
    <property type="nucleotide sequence ID" value="NZ_BAAAOP010000005.1"/>
</dbReference>
<organism evidence="1 2">
    <name type="scientific">Leucobacter alluvii</name>
    <dbReference type="NCBI Taxonomy" id="340321"/>
    <lineage>
        <taxon>Bacteria</taxon>
        <taxon>Bacillati</taxon>
        <taxon>Actinomycetota</taxon>
        <taxon>Actinomycetes</taxon>
        <taxon>Micrococcales</taxon>
        <taxon>Microbacteriaceae</taxon>
        <taxon>Leucobacter</taxon>
    </lineage>
</organism>
<accession>A0ABP5MV89</accession>
<keyword evidence="2" id="KW-1185">Reference proteome</keyword>
<gene>
    <name evidence="1" type="ORF">GCM10009786_09110</name>
</gene>
<comment type="caution">
    <text evidence="1">The sequence shown here is derived from an EMBL/GenBank/DDBJ whole genome shotgun (WGS) entry which is preliminary data.</text>
</comment>
<protein>
    <submittedName>
        <fullName evidence="1">Uncharacterized protein</fullName>
    </submittedName>
</protein>
<reference evidence="2" key="1">
    <citation type="journal article" date="2019" name="Int. J. Syst. Evol. Microbiol.">
        <title>The Global Catalogue of Microorganisms (GCM) 10K type strain sequencing project: providing services to taxonomists for standard genome sequencing and annotation.</title>
        <authorList>
            <consortium name="The Broad Institute Genomics Platform"/>
            <consortium name="The Broad Institute Genome Sequencing Center for Infectious Disease"/>
            <person name="Wu L."/>
            <person name="Ma J."/>
        </authorList>
    </citation>
    <scope>NUCLEOTIDE SEQUENCE [LARGE SCALE GENOMIC DNA]</scope>
    <source>
        <strain evidence="2">JCM 14919</strain>
    </source>
</reference>
<dbReference type="EMBL" id="BAAAOP010000005">
    <property type="protein sequence ID" value="GAA2186839.1"/>
    <property type="molecule type" value="Genomic_DNA"/>
</dbReference>
<sequence>MTDYANAWDLLADAIGAAKNESSGTIADVAHLTIDQRIEVAKVAALLSISQELSGLRQGEGAGPEKIEAHLSRIAMHLNGETPPVEFRSFDL</sequence>
<evidence type="ECO:0000313" key="1">
    <source>
        <dbReference type="EMBL" id="GAA2186839.1"/>
    </source>
</evidence>